<feature type="region of interest" description="Disordered" evidence="1">
    <location>
        <begin position="43"/>
        <end position="63"/>
    </location>
</feature>
<proteinExistence type="predicted"/>
<evidence type="ECO:0000256" key="1">
    <source>
        <dbReference type="SAM" id="MobiDB-lite"/>
    </source>
</evidence>
<protein>
    <recommendedName>
        <fullName evidence="4">Secreted protein</fullName>
    </recommendedName>
</protein>
<reference evidence="2 3" key="1">
    <citation type="journal article" date="2023" name="Plants (Basel)">
        <title>Bridging the Gap: Combining Genomics and Transcriptomics Approaches to Understand Stylosanthes scabra, an Orphan Legume from the Brazilian Caatinga.</title>
        <authorList>
            <person name="Ferreira-Neto J.R.C."/>
            <person name="da Silva M.D."/>
            <person name="Binneck E."/>
            <person name="de Melo N.F."/>
            <person name="da Silva R.H."/>
            <person name="de Melo A.L.T.M."/>
            <person name="Pandolfi V."/>
            <person name="Bustamante F.O."/>
            <person name="Brasileiro-Vidal A.C."/>
            <person name="Benko-Iseppon A.M."/>
        </authorList>
    </citation>
    <scope>NUCLEOTIDE SEQUENCE [LARGE SCALE GENOMIC DNA]</scope>
    <source>
        <tissue evidence="2">Leaves</tissue>
    </source>
</reference>
<name>A0ABU6RJX1_9FABA</name>
<gene>
    <name evidence="2" type="ORF">PIB30_055148</name>
</gene>
<dbReference type="Proteomes" id="UP001341840">
    <property type="component" value="Unassembled WGS sequence"/>
</dbReference>
<sequence length="82" mass="8986">MSYRWQGRWICCRTGFSGGFPSFALTLSTTLSVHWSPVRMSPVSDVGGRGGARSRHSAGGTHSPLVLDRPTYILWDHRVAPG</sequence>
<dbReference type="EMBL" id="JASCZI010030635">
    <property type="protein sequence ID" value="MED6124028.1"/>
    <property type="molecule type" value="Genomic_DNA"/>
</dbReference>
<keyword evidence="3" id="KW-1185">Reference proteome</keyword>
<evidence type="ECO:0008006" key="4">
    <source>
        <dbReference type="Google" id="ProtNLM"/>
    </source>
</evidence>
<accession>A0ABU6RJX1</accession>
<comment type="caution">
    <text evidence="2">The sequence shown here is derived from an EMBL/GenBank/DDBJ whole genome shotgun (WGS) entry which is preliminary data.</text>
</comment>
<evidence type="ECO:0000313" key="2">
    <source>
        <dbReference type="EMBL" id="MED6124028.1"/>
    </source>
</evidence>
<evidence type="ECO:0000313" key="3">
    <source>
        <dbReference type="Proteomes" id="UP001341840"/>
    </source>
</evidence>
<organism evidence="2 3">
    <name type="scientific">Stylosanthes scabra</name>
    <dbReference type="NCBI Taxonomy" id="79078"/>
    <lineage>
        <taxon>Eukaryota</taxon>
        <taxon>Viridiplantae</taxon>
        <taxon>Streptophyta</taxon>
        <taxon>Embryophyta</taxon>
        <taxon>Tracheophyta</taxon>
        <taxon>Spermatophyta</taxon>
        <taxon>Magnoliopsida</taxon>
        <taxon>eudicotyledons</taxon>
        <taxon>Gunneridae</taxon>
        <taxon>Pentapetalae</taxon>
        <taxon>rosids</taxon>
        <taxon>fabids</taxon>
        <taxon>Fabales</taxon>
        <taxon>Fabaceae</taxon>
        <taxon>Papilionoideae</taxon>
        <taxon>50 kb inversion clade</taxon>
        <taxon>dalbergioids sensu lato</taxon>
        <taxon>Dalbergieae</taxon>
        <taxon>Pterocarpus clade</taxon>
        <taxon>Stylosanthes</taxon>
    </lineage>
</organism>